<evidence type="ECO:0000256" key="3">
    <source>
        <dbReference type="ARBA" id="ARBA00022525"/>
    </source>
</evidence>
<keyword evidence="4 6" id="KW-0928">Hypersensitive response elicitation</keyword>
<dbReference type="GeneID" id="20643590"/>
<dbReference type="RefSeq" id="XP_009523590.1">
    <property type="nucleotide sequence ID" value="XM_009525295.1"/>
</dbReference>
<sequence length="141" mass="14242">MWFVARAVAAAAVIRVTSAATCEVASLQTVLASSDTSACASDSGYVVTSLSTPTDAEMAIMCTSTACQSVVAQLEAVFPSECSIGSFALYADLTTPVTSYCSWGDLSSSESSSSGSNSGLGTGPVLLGRSLESLRGPWGSC</sequence>
<accession>G4Z4M9</accession>
<evidence type="ECO:0000256" key="7">
    <source>
        <dbReference type="SAM" id="SignalP"/>
    </source>
</evidence>
<name>G4Z4M9_PHYSP</name>
<evidence type="ECO:0000256" key="5">
    <source>
        <dbReference type="ARBA" id="ARBA00023157"/>
    </source>
</evidence>
<evidence type="ECO:0000256" key="6">
    <source>
        <dbReference type="RuleBase" id="RU368111"/>
    </source>
</evidence>
<protein>
    <recommendedName>
        <fullName evidence="6">Elicitin</fullName>
    </recommendedName>
</protein>
<dbReference type="AlphaFoldDB" id="G4Z4M9"/>
<dbReference type="EMBL" id="JH159153">
    <property type="protein sequence ID" value="EGZ20873.1"/>
    <property type="molecule type" value="Genomic_DNA"/>
</dbReference>
<reference evidence="8 9" key="1">
    <citation type="journal article" date="2006" name="Science">
        <title>Phytophthora genome sequences uncover evolutionary origins and mechanisms of pathogenesis.</title>
        <authorList>
            <person name="Tyler B.M."/>
            <person name="Tripathy S."/>
            <person name="Zhang X."/>
            <person name="Dehal P."/>
            <person name="Jiang R.H."/>
            <person name="Aerts A."/>
            <person name="Arredondo F.D."/>
            <person name="Baxter L."/>
            <person name="Bensasson D."/>
            <person name="Beynon J.L."/>
            <person name="Chapman J."/>
            <person name="Damasceno C.M."/>
            <person name="Dorrance A.E."/>
            <person name="Dou D."/>
            <person name="Dickerman A.W."/>
            <person name="Dubchak I.L."/>
            <person name="Garbelotto M."/>
            <person name="Gijzen M."/>
            <person name="Gordon S.G."/>
            <person name="Govers F."/>
            <person name="Grunwald N.J."/>
            <person name="Huang W."/>
            <person name="Ivors K.L."/>
            <person name="Jones R.W."/>
            <person name="Kamoun S."/>
            <person name="Krampis K."/>
            <person name="Lamour K.H."/>
            <person name="Lee M.K."/>
            <person name="McDonald W.H."/>
            <person name="Medina M."/>
            <person name="Meijer H.J."/>
            <person name="Nordberg E.K."/>
            <person name="Maclean D.J."/>
            <person name="Ospina-Giraldo M.D."/>
            <person name="Morris P.F."/>
            <person name="Phuntumart V."/>
            <person name="Putnam N.H."/>
            <person name="Rash S."/>
            <person name="Rose J.K."/>
            <person name="Sakihama Y."/>
            <person name="Salamov A.A."/>
            <person name="Savidor A."/>
            <person name="Scheuring C.F."/>
            <person name="Smith B.M."/>
            <person name="Sobral B.W."/>
            <person name="Terry A."/>
            <person name="Torto-Alalibo T.A."/>
            <person name="Win J."/>
            <person name="Xu Z."/>
            <person name="Zhang H."/>
            <person name="Grigoriev I.V."/>
            <person name="Rokhsar D.S."/>
            <person name="Boore J.L."/>
        </authorList>
    </citation>
    <scope>NUCLEOTIDE SEQUENCE [LARGE SCALE GENOMIC DNA]</scope>
    <source>
        <strain evidence="8 9">P6497</strain>
    </source>
</reference>
<dbReference type="GO" id="GO:0052040">
    <property type="term" value="P:symbiont-mediated perturbation of host programmed cell death"/>
    <property type="evidence" value="ECO:0007669"/>
    <property type="project" value="UniProtKB-UniRule"/>
</dbReference>
<keyword evidence="9" id="KW-1185">Reference proteome</keyword>
<dbReference type="InterPro" id="IPR002200">
    <property type="entry name" value="Elicitin"/>
</dbReference>
<dbReference type="SMR" id="G4Z4M9"/>
<dbReference type="SMART" id="SM01187">
    <property type="entry name" value="Elicitin"/>
    <property type="match status" value="1"/>
</dbReference>
<dbReference type="SUPFAM" id="SSF48647">
    <property type="entry name" value="Fungal elicitin"/>
    <property type="match status" value="1"/>
</dbReference>
<dbReference type="InterPro" id="IPR036470">
    <property type="entry name" value="Elicitin_sf"/>
</dbReference>
<comment type="similarity">
    <text evidence="2 6">Belongs to the elicitin family.</text>
</comment>
<evidence type="ECO:0000256" key="4">
    <source>
        <dbReference type="ARBA" id="ARBA00022978"/>
    </source>
</evidence>
<dbReference type="GO" id="GO:0005576">
    <property type="term" value="C:extracellular region"/>
    <property type="evidence" value="ECO:0007669"/>
    <property type="project" value="UniProtKB-SubCell"/>
</dbReference>
<dbReference type="Gene3D" id="1.10.239.10">
    <property type="entry name" value="Elicitin domain"/>
    <property type="match status" value="1"/>
</dbReference>
<evidence type="ECO:0000313" key="8">
    <source>
        <dbReference type="EMBL" id="EGZ20873.1"/>
    </source>
</evidence>
<dbReference type="KEGG" id="psoj:PHYSODRAFT_313343"/>
<dbReference type="Proteomes" id="UP000002640">
    <property type="component" value="Unassembled WGS sequence"/>
</dbReference>
<dbReference type="InParanoid" id="G4Z4M9"/>
<evidence type="ECO:0000256" key="1">
    <source>
        <dbReference type="ARBA" id="ARBA00004613"/>
    </source>
</evidence>
<gene>
    <name evidence="8" type="ORF">PHYSODRAFT_313343</name>
</gene>
<evidence type="ECO:0000256" key="2">
    <source>
        <dbReference type="ARBA" id="ARBA00009544"/>
    </source>
</evidence>
<feature type="signal peptide" evidence="7">
    <location>
        <begin position="1"/>
        <end position="19"/>
    </location>
</feature>
<keyword evidence="3 6" id="KW-0964">Secreted</keyword>
<comment type="subcellular location">
    <subcellularLocation>
        <location evidence="1 6">Secreted</location>
    </subcellularLocation>
</comment>
<organism evidence="8 9">
    <name type="scientific">Phytophthora sojae (strain P6497)</name>
    <name type="common">Soybean stem and root rot agent</name>
    <name type="synonym">Phytophthora megasperma f. sp. glycines</name>
    <dbReference type="NCBI Taxonomy" id="1094619"/>
    <lineage>
        <taxon>Eukaryota</taxon>
        <taxon>Sar</taxon>
        <taxon>Stramenopiles</taxon>
        <taxon>Oomycota</taxon>
        <taxon>Peronosporomycetes</taxon>
        <taxon>Peronosporales</taxon>
        <taxon>Peronosporaceae</taxon>
        <taxon>Phytophthora</taxon>
    </lineage>
</organism>
<comment type="function">
    <text evidence="6">Induces local and distal defense responses (incompatible hypersensitive reaction) in plants from the solanaceae and cruciferae families. Elicits leaf necrosis and causes the accumulation of pathogenesis-related proteins. Might interact with the lipidic molecules of the plasma membrane.</text>
</comment>
<evidence type="ECO:0000313" key="9">
    <source>
        <dbReference type="Proteomes" id="UP000002640"/>
    </source>
</evidence>
<keyword evidence="5 6" id="KW-1015">Disulfide bond</keyword>
<dbReference type="Pfam" id="PF00964">
    <property type="entry name" value="Elicitin"/>
    <property type="match status" value="1"/>
</dbReference>
<feature type="chain" id="PRO_5003471714" description="Elicitin" evidence="7">
    <location>
        <begin position="20"/>
        <end position="141"/>
    </location>
</feature>
<keyword evidence="7" id="KW-0732">Signal</keyword>
<proteinExistence type="inferred from homology"/>